<keyword evidence="4" id="KW-0902">Two-component regulatory system</keyword>
<dbReference type="SUPFAM" id="SSF52540">
    <property type="entry name" value="P-loop containing nucleoside triphosphate hydrolases"/>
    <property type="match status" value="1"/>
</dbReference>
<dbReference type="Gene3D" id="1.10.8.60">
    <property type="match status" value="1"/>
</dbReference>
<dbReference type="InterPro" id="IPR025943">
    <property type="entry name" value="Sigma_54_int_dom_ATP-bd_2"/>
</dbReference>
<organism evidence="11 12">
    <name type="scientific">Oceanisphaera psychrotolerans</name>
    <dbReference type="NCBI Taxonomy" id="1414654"/>
    <lineage>
        <taxon>Bacteria</taxon>
        <taxon>Pseudomonadati</taxon>
        <taxon>Pseudomonadota</taxon>
        <taxon>Gammaproteobacteria</taxon>
        <taxon>Aeromonadales</taxon>
        <taxon>Aeromonadaceae</taxon>
        <taxon>Oceanisphaera</taxon>
    </lineage>
</organism>
<dbReference type="Pfam" id="PF00072">
    <property type="entry name" value="Response_reg"/>
    <property type="match status" value="1"/>
</dbReference>
<protein>
    <submittedName>
        <fullName evidence="11">C4-dicarboxylate ABC transporter</fullName>
    </submittedName>
</protein>
<dbReference type="PROSITE" id="PS50110">
    <property type="entry name" value="RESPONSE_REGULATORY"/>
    <property type="match status" value="1"/>
</dbReference>
<dbReference type="RefSeq" id="WP_071472351.1">
    <property type="nucleotide sequence ID" value="NZ_MDKE01000014.1"/>
</dbReference>
<dbReference type="InterPro" id="IPR025944">
    <property type="entry name" value="Sigma_54_int_dom_CS"/>
</dbReference>
<dbReference type="PANTHER" id="PTHR32071">
    <property type="entry name" value="TRANSCRIPTIONAL REGULATORY PROTEIN"/>
    <property type="match status" value="1"/>
</dbReference>
<evidence type="ECO:0000256" key="6">
    <source>
        <dbReference type="ARBA" id="ARBA00023125"/>
    </source>
</evidence>
<dbReference type="FunFam" id="3.40.50.2300:FF:000018">
    <property type="entry name" value="DNA-binding transcriptional regulator NtrC"/>
    <property type="match status" value="1"/>
</dbReference>
<feature type="domain" description="Sigma-54 factor interaction" evidence="9">
    <location>
        <begin position="146"/>
        <end position="375"/>
    </location>
</feature>
<keyword evidence="12" id="KW-1185">Reference proteome</keyword>
<evidence type="ECO:0000256" key="8">
    <source>
        <dbReference type="PROSITE-ProRule" id="PRU00169"/>
    </source>
</evidence>
<keyword evidence="6" id="KW-0238">DNA-binding</keyword>
<dbReference type="InterPro" id="IPR002197">
    <property type="entry name" value="HTH_Fis"/>
</dbReference>
<dbReference type="InterPro" id="IPR058031">
    <property type="entry name" value="AAA_lid_NorR"/>
</dbReference>
<evidence type="ECO:0000256" key="1">
    <source>
        <dbReference type="ARBA" id="ARBA00022553"/>
    </source>
</evidence>
<keyword evidence="2" id="KW-0547">Nucleotide-binding</keyword>
<dbReference type="AlphaFoldDB" id="A0A1J4QHP9"/>
<dbReference type="GO" id="GO:0006355">
    <property type="term" value="P:regulation of DNA-templated transcription"/>
    <property type="evidence" value="ECO:0007669"/>
    <property type="project" value="InterPro"/>
</dbReference>
<dbReference type="GO" id="GO:0000160">
    <property type="term" value="P:phosphorelay signal transduction system"/>
    <property type="evidence" value="ECO:0007669"/>
    <property type="project" value="UniProtKB-KW"/>
</dbReference>
<dbReference type="Proteomes" id="UP000243073">
    <property type="component" value="Unassembled WGS sequence"/>
</dbReference>
<dbReference type="Gene3D" id="1.10.10.60">
    <property type="entry name" value="Homeodomain-like"/>
    <property type="match status" value="1"/>
</dbReference>
<dbReference type="InterPro" id="IPR002078">
    <property type="entry name" value="Sigma_54_int"/>
</dbReference>
<dbReference type="InterPro" id="IPR001789">
    <property type="entry name" value="Sig_transdc_resp-reg_receiver"/>
</dbReference>
<keyword evidence="3" id="KW-0067">ATP-binding</keyword>
<dbReference type="Pfam" id="PF00158">
    <property type="entry name" value="Sigma54_activat"/>
    <property type="match status" value="1"/>
</dbReference>
<reference evidence="11 12" key="1">
    <citation type="submission" date="2016-07" db="EMBL/GenBank/DDBJ databases">
        <title>Draft Genome Sequence of Oceanisphaera psychrotolerans, isolated from coastal sediment samples.</title>
        <authorList>
            <person name="Zhuo S."/>
            <person name="Ruan Z."/>
        </authorList>
    </citation>
    <scope>NUCLEOTIDE SEQUENCE [LARGE SCALE GENOMIC DNA]</scope>
    <source>
        <strain evidence="11 12">LAM-WHM-ZC</strain>
    </source>
</reference>
<evidence type="ECO:0000256" key="3">
    <source>
        <dbReference type="ARBA" id="ARBA00022840"/>
    </source>
</evidence>
<dbReference type="SUPFAM" id="SSF52172">
    <property type="entry name" value="CheY-like"/>
    <property type="match status" value="1"/>
</dbReference>
<evidence type="ECO:0000313" key="11">
    <source>
        <dbReference type="EMBL" id="OIN11007.1"/>
    </source>
</evidence>
<dbReference type="FunFam" id="3.40.50.300:FF:000006">
    <property type="entry name" value="DNA-binding transcriptional regulator NtrC"/>
    <property type="match status" value="1"/>
</dbReference>
<feature type="modified residue" description="4-aspartylphosphate" evidence="8">
    <location>
        <position position="55"/>
    </location>
</feature>
<dbReference type="Gene3D" id="3.40.50.2300">
    <property type="match status" value="1"/>
</dbReference>
<dbReference type="PANTHER" id="PTHR32071:SF57">
    <property type="entry name" value="C4-DICARBOXYLATE TRANSPORT TRANSCRIPTIONAL REGULATORY PROTEIN DCTD"/>
    <property type="match status" value="1"/>
</dbReference>
<dbReference type="CDD" id="cd17549">
    <property type="entry name" value="REC_DctD-like"/>
    <property type="match status" value="1"/>
</dbReference>
<dbReference type="PROSITE" id="PS00676">
    <property type="entry name" value="SIGMA54_INTERACT_2"/>
    <property type="match status" value="1"/>
</dbReference>
<proteinExistence type="predicted"/>
<dbReference type="STRING" id="1414654.BFR47_12575"/>
<evidence type="ECO:0000256" key="5">
    <source>
        <dbReference type="ARBA" id="ARBA00023015"/>
    </source>
</evidence>
<dbReference type="InterPro" id="IPR027417">
    <property type="entry name" value="P-loop_NTPase"/>
</dbReference>
<dbReference type="OrthoDB" id="9804019at2"/>
<dbReference type="SMART" id="SM00448">
    <property type="entry name" value="REC"/>
    <property type="match status" value="1"/>
</dbReference>
<dbReference type="Pfam" id="PF02954">
    <property type="entry name" value="HTH_8"/>
    <property type="match status" value="1"/>
</dbReference>
<keyword evidence="1 8" id="KW-0597">Phosphoprotein</keyword>
<dbReference type="EMBL" id="MDKE01000014">
    <property type="protein sequence ID" value="OIN11007.1"/>
    <property type="molecule type" value="Genomic_DNA"/>
</dbReference>
<dbReference type="GO" id="GO:0043565">
    <property type="term" value="F:sequence-specific DNA binding"/>
    <property type="evidence" value="ECO:0007669"/>
    <property type="project" value="InterPro"/>
</dbReference>
<evidence type="ECO:0000313" key="12">
    <source>
        <dbReference type="Proteomes" id="UP000243073"/>
    </source>
</evidence>
<evidence type="ECO:0000256" key="7">
    <source>
        <dbReference type="ARBA" id="ARBA00023163"/>
    </source>
</evidence>
<dbReference type="InterPro" id="IPR003593">
    <property type="entry name" value="AAA+_ATPase"/>
</dbReference>
<evidence type="ECO:0000256" key="2">
    <source>
        <dbReference type="ARBA" id="ARBA00022741"/>
    </source>
</evidence>
<dbReference type="InterPro" id="IPR011006">
    <property type="entry name" value="CheY-like_superfamily"/>
</dbReference>
<dbReference type="PROSITE" id="PS00675">
    <property type="entry name" value="SIGMA54_INTERACT_1"/>
    <property type="match status" value="1"/>
</dbReference>
<evidence type="ECO:0000256" key="4">
    <source>
        <dbReference type="ARBA" id="ARBA00023012"/>
    </source>
</evidence>
<evidence type="ECO:0000259" key="10">
    <source>
        <dbReference type="PROSITE" id="PS50110"/>
    </source>
</evidence>
<sequence length="455" mass="51011">MNHDATVILIDDDPHVRLSAGQTLELEDYQVLALADARQALARISPDFAGVVVTDINMPGMNGLELLQQIKQRDPDIPVILITGFGDISMAVGAIRNGAYDFIEKPFSADLLLDVVHRALEKRALTLENRQLRQELQAQSAPGPRIIGASPAILQLRKLVHTVADTPADVLLMGETGTGKDLLARYIHEHSPRRERNFVAINCGGVPETLIESELFGHEKGAFTDARERRIGKFEHANGGTLFLDEIESMPMSLQIKLLRVLEERAIERLGSNTLIPLDLRIIAATKADLRALAETGEFREDLYYRLNVVRIDIPPLRARPQDIPMLFQHFALLASTLYEREIPPLSPERIHRLMSHDWPGNVRELRNLAERYVLLGEACTFDFDDRPITEPEPVAQGLAARVEHFEKTLIQAELARHGGSIKDTLESLQLPRKTLYDKMKKHGLDKSDYRGGPD</sequence>
<comment type="caution">
    <text evidence="11">The sequence shown here is derived from an EMBL/GenBank/DDBJ whole genome shotgun (WGS) entry which is preliminary data.</text>
</comment>
<dbReference type="Pfam" id="PF25601">
    <property type="entry name" value="AAA_lid_14"/>
    <property type="match status" value="1"/>
</dbReference>
<dbReference type="InterPro" id="IPR025662">
    <property type="entry name" value="Sigma_54_int_dom_ATP-bd_1"/>
</dbReference>
<name>A0A1J4QHP9_9GAMM</name>
<keyword evidence="5" id="KW-0805">Transcription regulation</keyword>
<evidence type="ECO:0000259" key="9">
    <source>
        <dbReference type="PROSITE" id="PS50045"/>
    </source>
</evidence>
<keyword evidence="7" id="KW-0804">Transcription</keyword>
<dbReference type="InterPro" id="IPR009057">
    <property type="entry name" value="Homeodomain-like_sf"/>
</dbReference>
<feature type="domain" description="Response regulatory" evidence="10">
    <location>
        <begin position="6"/>
        <end position="120"/>
    </location>
</feature>
<dbReference type="PROSITE" id="PS50045">
    <property type="entry name" value="SIGMA54_INTERACT_4"/>
    <property type="match status" value="1"/>
</dbReference>
<dbReference type="GO" id="GO:0005524">
    <property type="term" value="F:ATP binding"/>
    <property type="evidence" value="ECO:0007669"/>
    <property type="project" value="UniProtKB-KW"/>
</dbReference>
<dbReference type="SUPFAM" id="SSF46689">
    <property type="entry name" value="Homeodomain-like"/>
    <property type="match status" value="1"/>
</dbReference>
<gene>
    <name evidence="11" type="ORF">BFR47_12575</name>
</gene>
<dbReference type="CDD" id="cd00009">
    <property type="entry name" value="AAA"/>
    <property type="match status" value="1"/>
</dbReference>
<accession>A0A1J4QHP9</accession>
<dbReference type="SMART" id="SM00382">
    <property type="entry name" value="AAA"/>
    <property type="match status" value="1"/>
</dbReference>
<dbReference type="PROSITE" id="PS00688">
    <property type="entry name" value="SIGMA54_INTERACT_3"/>
    <property type="match status" value="1"/>
</dbReference>
<dbReference type="Gene3D" id="3.40.50.300">
    <property type="entry name" value="P-loop containing nucleotide triphosphate hydrolases"/>
    <property type="match status" value="1"/>
</dbReference>